<name>A0A9N8PJZ1_9PEZI</name>
<feature type="signal peptide" evidence="1">
    <location>
        <begin position="1"/>
        <end position="23"/>
    </location>
</feature>
<dbReference type="OrthoDB" id="271448at2759"/>
<dbReference type="PANTHER" id="PTHR36578:SF1">
    <property type="entry name" value="APPLE DOMAIN-CONTAINING PROTEIN"/>
    <property type="match status" value="1"/>
</dbReference>
<evidence type="ECO:0000313" key="3">
    <source>
        <dbReference type="Proteomes" id="UP000714618"/>
    </source>
</evidence>
<dbReference type="EMBL" id="CAIJEO010000007">
    <property type="protein sequence ID" value="CAD0097274.1"/>
    <property type="molecule type" value="Genomic_DNA"/>
</dbReference>
<organism evidence="2 3">
    <name type="scientific">Aureobasidium mustum</name>
    <dbReference type="NCBI Taxonomy" id="2773714"/>
    <lineage>
        <taxon>Eukaryota</taxon>
        <taxon>Fungi</taxon>
        <taxon>Dikarya</taxon>
        <taxon>Ascomycota</taxon>
        <taxon>Pezizomycotina</taxon>
        <taxon>Dothideomycetes</taxon>
        <taxon>Dothideomycetidae</taxon>
        <taxon>Dothideales</taxon>
        <taxon>Saccotheciaceae</taxon>
        <taxon>Aureobasidium</taxon>
    </lineage>
</organism>
<reference evidence="2" key="1">
    <citation type="submission" date="2020-06" db="EMBL/GenBank/DDBJ databases">
        <authorList>
            <person name="Onetto C."/>
        </authorList>
    </citation>
    <scope>NUCLEOTIDE SEQUENCE</scope>
</reference>
<accession>A0A9N8PJZ1</accession>
<sequence>MKSSTAFVSAFAVLAGASPLVARQELDFDLLNSVPDITTASIPLGPTAESVTYDLAQATAQATASALPVQALKRDLSARSACASQPLGSGPVPSPDTDTAFLSSTDLSGAANNAVTPNGYYNTFTNLQGSSNSYGYLGFTNLASYDVQACASKCDNIRGCTGINIFFERDPTVEPADACPNPASTTTIRCVFWGGYVAAANVKNKGQWRNKFHVVIAGSNGYMKSAVPTVQGFTGIAVGDFSLDAPLDCNGKDTYMGSKLLTNSYFDPSLCAAVCNSQNQYNIANPPASGKPQICKFFSTYMMAQNGNPKGQYCAIYSQTWDKSYATVDHTTSGSTTYTPGYSFIYSNNASPGIPVCPNDISYLQSQGADFCTSYIGYSAPTSTASFSTVSTSTSLTTSTVTITATSTSYISHPHRRFKRDVVVNDYGLALPTGAELLELIQIFPNLTEAMNAPLTTITMDATLSSTASTAAATEIATAAATETTELAKRANTTPASIISWEPASISLACSQVATGTATVSTTSTQIVPTTQTVVSTSTVVATATAYNDITAAVFMAGVEAVMPGAEGDVKRPSESTVAICWIDQHPPPDLVDVTNLEPSPSPSWAFPLLMRDHDESTFQNILQNSAVKIA</sequence>
<gene>
    <name evidence="2" type="ORF">AWRI4233_LOCUS6146</name>
</gene>
<dbReference type="PANTHER" id="PTHR36578">
    <property type="entry name" value="CHROMOSOME 15, WHOLE GENOME SHOTGUN SEQUENCE"/>
    <property type="match status" value="1"/>
</dbReference>
<evidence type="ECO:0008006" key="4">
    <source>
        <dbReference type="Google" id="ProtNLM"/>
    </source>
</evidence>
<feature type="chain" id="PRO_5040493190" description="Carbohydrate-binding-like protein" evidence="1">
    <location>
        <begin position="24"/>
        <end position="631"/>
    </location>
</feature>
<keyword evidence="1" id="KW-0732">Signal</keyword>
<dbReference type="Proteomes" id="UP000714618">
    <property type="component" value="Unassembled WGS sequence"/>
</dbReference>
<dbReference type="AlphaFoldDB" id="A0A9N8PJZ1"/>
<comment type="caution">
    <text evidence="2">The sequence shown here is derived from an EMBL/GenBank/DDBJ whole genome shotgun (WGS) entry which is preliminary data.</text>
</comment>
<keyword evidence="3" id="KW-1185">Reference proteome</keyword>
<protein>
    <recommendedName>
        <fullName evidence="4">Carbohydrate-binding-like protein</fullName>
    </recommendedName>
</protein>
<evidence type="ECO:0000256" key="1">
    <source>
        <dbReference type="SAM" id="SignalP"/>
    </source>
</evidence>
<evidence type="ECO:0000313" key="2">
    <source>
        <dbReference type="EMBL" id="CAD0097274.1"/>
    </source>
</evidence>
<proteinExistence type="predicted"/>